<dbReference type="AlphaFoldDB" id="A0A4R3VSN6"/>
<evidence type="ECO:0000256" key="6">
    <source>
        <dbReference type="ARBA" id="ARBA00022692"/>
    </source>
</evidence>
<evidence type="ECO:0000256" key="10">
    <source>
        <dbReference type="ARBA" id="ARBA00023136"/>
    </source>
</evidence>
<dbReference type="GO" id="GO:0044718">
    <property type="term" value="P:siderophore transmembrane transport"/>
    <property type="evidence" value="ECO:0007669"/>
    <property type="project" value="TreeGrafter"/>
</dbReference>
<evidence type="ECO:0000256" key="3">
    <source>
        <dbReference type="ARBA" id="ARBA00022448"/>
    </source>
</evidence>
<evidence type="ECO:0000256" key="1">
    <source>
        <dbReference type="ARBA" id="ARBA00004571"/>
    </source>
</evidence>
<dbReference type="Pfam" id="PF00593">
    <property type="entry name" value="TonB_dep_Rec_b-barrel"/>
    <property type="match status" value="1"/>
</dbReference>
<keyword evidence="3 12" id="KW-0813">Transport</keyword>
<dbReference type="SUPFAM" id="SSF56935">
    <property type="entry name" value="Porins"/>
    <property type="match status" value="1"/>
</dbReference>
<dbReference type="Gene3D" id="3.55.50.30">
    <property type="match status" value="1"/>
</dbReference>
<keyword evidence="4 12" id="KW-1134">Transmembrane beta strand</keyword>
<dbReference type="InterPro" id="IPR037066">
    <property type="entry name" value="Plug_dom_sf"/>
</dbReference>
<evidence type="ECO:0000256" key="8">
    <source>
        <dbReference type="ARBA" id="ARBA00023004"/>
    </source>
</evidence>
<dbReference type="InterPro" id="IPR010917">
    <property type="entry name" value="TonB_rcpt_CS"/>
</dbReference>
<evidence type="ECO:0000256" key="12">
    <source>
        <dbReference type="PROSITE-ProRule" id="PRU01360"/>
    </source>
</evidence>
<dbReference type="PANTHER" id="PTHR30069">
    <property type="entry name" value="TONB-DEPENDENT OUTER MEMBRANE RECEPTOR"/>
    <property type="match status" value="1"/>
</dbReference>
<evidence type="ECO:0000259" key="15">
    <source>
        <dbReference type="SMART" id="SM00965"/>
    </source>
</evidence>
<keyword evidence="5" id="KW-0410">Iron transport</keyword>
<dbReference type="InterPro" id="IPR012910">
    <property type="entry name" value="Plug_dom"/>
</dbReference>
<dbReference type="InterPro" id="IPR036942">
    <property type="entry name" value="Beta-barrel_TonB_sf"/>
</dbReference>
<dbReference type="InterPro" id="IPR010949">
    <property type="entry name" value="TonB_Hb/transfer/lactofer_rcpt"/>
</dbReference>
<dbReference type="Pfam" id="PF07715">
    <property type="entry name" value="Plug"/>
    <property type="match status" value="1"/>
</dbReference>
<evidence type="ECO:0000256" key="7">
    <source>
        <dbReference type="ARBA" id="ARBA00022729"/>
    </source>
</evidence>
<dbReference type="InterPro" id="IPR011662">
    <property type="entry name" value="Secretin/TonB_short_N"/>
</dbReference>
<comment type="caution">
    <text evidence="16">The sequence shown here is derived from an EMBL/GenBank/DDBJ whole genome shotgun (WGS) entry which is preliminary data.</text>
</comment>
<dbReference type="NCBIfam" id="TIGR01785">
    <property type="entry name" value="TonB-hemin"/>
    <property type="match status" value="1"/>
</dbReference>
<dbReference type="Proteomes" id="UP000295433">
    <property type="component" value="Unassembled WGS sequence"/>
</dbReference>
<dbReference type="Gene3D" id="2.40.170.20">
    <property type="entry name" value="TonB-dependent receptor, beta-barrel domain"/>
    <property type="match status" value="1"/>
</dbReference>
<evidence type="ECO:0000313" key="16">
    <source>
        <dbReference type="EMBL" id="TCV09059.1"/>
    </source>
</evidence>
<evidence type="ECO:0000313" key="17">
    <source>
        <dbReference type="Proteomes" id="UP000295433"/>
    </source>
</evidence>
<dbReference type="PROSITE" id="PS52016">
    <property type="entry name" value="TONB_DEPENDENT_REC_3"/>
    <property type="match status" value="1"/>
</dbReference>
<dbReference type="GO" id="GO:0015232">
    <property type="term" value="F:heme transmembrane transporter activity"/>
    <property type="evidence" value="ECO:0007669"/>
    <property type="project" value="InterPro"/>
</dbReference>
<evidence type="ECO:0000256" key="11">
    <source>
        <dbReference type="ARBA" id="ARBA00023237"/>
    </source>
</evidence>
<organism evidence="16 17">
    <name type="scientific">Samsonia erythrinae</name>
    <dbReference type="NCBI Taxonomy" id="160434"/>
    <lineage>
        <taxon>Bacteria</taxon>
        <taxon>Pseudomonadati</taxon>
        <taxon>Pseudomonadota</taxon>
        <taxon>Gammaproteobacteria</taxon>
        <taxon>Enterobacterales</taxon>
        <taxon>Pectobacteriaceae</taxon>
        <taxon>Samsonia</taxon>
    </lineage>
</organism>
<keyword evidence="17" id="KW-1185">Reference proteome</keyword>
<dbReference type="InterPro" id="IPR000531">
    <property type="entry name" value="Beta-barrel_TonB"/>
</dbReference>
<gene>
    <name evidence="16" type="ORF">EDC54_101583</name>
</gene>
<proteinExistence type="inferred from homology"/>
<keyword evidence="8" id="KW-0408">Iron</keyword>
<feature type="short sequence motif" description="TonB C-terminal box" evidence="13">
    <location>
        <begin position="896"/>
        <end position="913"/>
    </location>
</feature>
<reference evidence="16 17" key="1">
    <citation type="submission" date="2019-03" db="EMBL/GenBank/DDBJ databases">
        <title>Genomic Encyclopedia of Type Strains, Phase IV (KMG-IV): sequencing the most valuable type-strain genomes for metagenomic binning, comparative biology and taxonomic classification.</title>
        <authorList>
            <person name="Goeker M."/>
        </authorList>
    </citation>
    <scope>NUCLEOTIDE SEQUENCE [LARGE SCALE GENOMIC DNA]</scope>
    <source>
        <strain evidence="16 17">DSM 16730</strain>
    </source>
</reference>
<sequence length="913" mass="100996">MDWLSLCLFMLIDDIADGRLGKMFKITSQQNTRLLQPTPLFLAVGIALSLCGVHEEAQAETPPVNVQGPVRQGVVFSINSQPLSSALLRFAEQAGLQVFFADVKLENMQATSLQGRFTPEQGLRRMIGTNPVDFQIGSNGVITLRPRSTNVDTAKIDDVITVRAFTVANPGDWIYEQPRAISVISREQMDNRPSRHAADLLEQSAGVYSSVSQQDPSLSVNIRGIQDFGRVNMNIDGVRQNFQKTGYGQRNGQMYIDSELLSGATIEKGATNVMGSAGTLGGVATFNTVSAHDFLAPGKELGGKLHASTGDNGTHFIGSGVLALGNERGDILVGASERHLGDYWPGNDGNLGNIRIPGNSTNYDEWANNLKHQKVTSAAYTMRSRLAKVGWNLPANQRFQLSYMQTQTSSENAGTLSNLSNTELGWKASGHSEIMARSTALDYSLKPDDQRWLDFKAKIYYADTNNDTDNYATSNNSAYQESTRLRTYGAQAQNTSTLWQQGAHDLKADYGLDFYYDKITTDSTNSTASNATPEGNRAMASLFANLNYAYDEWVTLQGGLRYDRYRLRGTTSISYREIPYTVANPCRENSILRCPAVTTTQDWNVDDEHGKLSPTLFAGVRPGVEWLQLFTSYGLSWRPPSVSETFANGTYSAGNYYLYPNPNLKPERSRAWEVGFNIQQPDLLVDGDRLVSKVSYFDTRINNYISLNGARTKPGYNGYSLSNSVFQNNLTKSRFRGMEYQLNYDAGFLYVDATYTHMIGNNDFCAPMAWMGGVTTVGGTRRNYYSTPVDTTASDFTCQKTLLLSNAAYLPGDRGSVTLGTRIFDRKLDMGVTMRFAPGYQDAAAPANSAYLADWPKYEVYDLYASYRLTDSLTVRGSVENIANRTYIVSYGESLGYTPSRGRTVQAGVEYRF</sequence>
<dbReference type="GO" id="GO:0015344">
    <property type="term" value="F:siderophore uptake transmembrane transporter activity"/>
    <property type="evidence" value="ECO:0007669"/>
    <property type="project" value="TreeGrafter"/>
</dbReference>
<dbReference type="EMBL" id="SMBY01000001">
    <property type="protein sequence ID" value="TCV09059.1"/>
    <property type="molecule type" value="Genomic_DNA"/>
</dbReference>
<keyword evidence="5" id="KW-0406">Ion transport</keyword>
<keyword evidence="6 12" id="KW-0812">Transmembrane</keyword>
<dbReference type="Gene3D" id="2.170.130.10">
    <property type="entry name" value="TonB-dependent receptor, plug domain"/>
    <property type="match status" value="1"/>
</dbReference>
<dbReference type="SMART" id="SM00965">
    <property type="entry name" value="STN"/>
    <property type="match status" value="1"/>
</dbReference>
<evidence type="ECO:0000256" key="5">
    <source>
        <dbReference type="ARBA" id="ARBA00022496"/>
    </source>
</evidence>
<keyword evidence="7" id="KW-0732">Signal</keyword>
<evidence type="ECO:0000256" key="2">
    <source>
        <dbReference type="ARBA" id="ARBA00009810"/>
    </source>
</evidence>
<evidence type="ECO:0000256" key="14">
    <source>
        <dbReference type="RuleBase" id="RU003357"/>
    </source>
</evidence>
<evidence type="ECO:0000256" key="13">
    <source>
        <dbReference type="PROSITE-ProRule" id="PRU10144"/>
    </source>
</evidence>
<comment type="similarity">
    <text evidence="2 12 14">Belongs to the TonB-dependent receptor family.</text>
</comment>
<keyword evidence="11 12" id="KW-0998">Cell outer membrane</keyword>
<evidence type="ECO:0000256" key="9">
    <source>
        <dbReference type="ARBA" id="ARBA00023077"/>
    </source>
</evidence>
<dbReference type="Pfam" id="PF07660">
    <property type="entry name" value="STN"/>
    <property type="match status" value="1"/>
</dbReference>
<dbReference type="GO" id="GO:0009279">
    <property type="term" value="C:cell outer membrane"/>
    <property type="evidence" value="ECO:0007669"/>
    <property type="project" value="UniProtKB-SubCell"/>
</dbReference>
<keyword evidence="10 12" id="KW-0472">Membrane</keyword>
<dbReference type="PANTHER" id="PTHR30069:SF41">
    <property type="entry name" value="HEME_HEMOPEXIN UTILIZATION PROTEIN C"/>
    <property type="match status" value="1"/>
</dbReference>
<feature type="domain" description="Secretin/TonB short N-terminal" evidence="15">
    <location>
        <begin position="96"/>
        <end position="147"/>
    </location>
</feature>
<protein>
    <submittedName>
        <fullName evidence="16">Heme acquisition protein HasR</fullName>
    </submittedName>
</protein>
<name>A0A4R3VSN6_9GAMM</name>
<dbReference type="NCBIfam" id="TIGR01786">
    <property type="entry name" value="TonB-hemlactrns"/>
    <property type="match status" value="1"/>
</dbReference>
<keyword evidence="9 14" id="KW-0798">TonB box</keyword>
<dbReference type="InterPro" id="IPR039426">
    <property type="entry name" value="TonB-dep_rcpt-like"/>
</dbReference>
<dbReference type="InterPro" id="IPR011276">
    <property type="entry name" value="TonB_haem/Hb_rcpt"/>
</dbReference>
<comment type="subcellular location">
    <subcellularLocation>
        <location evidence="1 12">Cell outer membrane</location>
        <topology evidence="1 12">Multi-pass membrane protein</topology>
    </subcellularLocation>
</comment>
<dbReference type="CDD" id="cd01347">
    <property type="entry name" value="ligand_gated_channel"/>
    <property type="match status" value="1"/>
</dbReference>
<evidence type="ECO:0000256" key="4">
    <source>
        <dbReference type="ARBA" id="ARBA00022452"/>
    </source>
</evidence>
<dbReference type="PROSITE" id="PS01156">
    <property type="entry name" value="TONB_DEPENDENT_REC_2"/>
    <property type="match status" value="1"/>
</dbReference>
<accession>A0A4R3VSN6</accession>